<feature type="domain" description="PLAT" evidence="3">
    <location>
        <begin position="307"/>
        <end position="423"/>
    </location>
</feature>
<feature type="region of interest" description="Disordered" evidence="2">
    <location>
        <begin position="1402"/>
        <end position="1442"/>
    </location>
</feature>
<comment type="caution">
    <text evidence="4">The sequence shown here is derived from an EMBL/GenBank/DDBJ whole genome shotgun (WGS) entry which is preliminary data.</text>
</comment>
<dbReference type="Proteomes" id="UP000663889">
    <property type="component" value="Unassembled WGS sequence"/>
</dbReference>
<feature type="compositionally biased region" description="Basic and acidic residues" evidence="2">
    <location>
        <begin position="1284"/>
        <end position="1293"/>
    </location>
</feature>
<feature type="domain" description="PLAT" evidence="3">
    <location>
        <begin position="711"/>
        <end position="828"/>
    </location>
</feature>
<feature type="region of interest" description="Disordered" evidence="2">
    <location>
        <begin position="1629"/>
        <end position="1669"/>
    </location>
</feature>
<accession>A0A814PV11</accession>
<dbReference type="InterPro" id="IPR001024">
    <property type="entry name" value="PLAT/LH2_dom"/>
</dbReference>
<proteinExistence type="predicted"/>
<feature type="compositionally biased region" description="Basic and acidic residues" evidence="2">
    <location>
        <begin position="1695"/>
        <end position="1712"/>
    </location>
</feature>
<sequence length="1982" mass="228600">MITTKADKLLRSLIDAGLSLTDFTILAIKIMRIQRDFKTDNKDRRQRDYLRQQNKLREQYHIEQQLKDEEQRKIKGLVKLRELGYVTSDDTSQIPNNNTTDSIDQYSINHIGNKDTNKIKTNQLLLPYSKEINDMKQKQRDCCLTFNIDYDLRLHQQALERACRRAKRNIYELRAERFNRPEYRSILSVETTTSHNKLKQAIREINKIFLDSKSNQDKRHLQELLTYINQFEGDIDLLMCQMQYEPKVKETILFSSVTNDILDRMNLILYCARKLSEKISIDDNIDEINENIDKEINNDLLNIPTKLTYIIKIKTNNEINSSLSNDTNVKIKLYGTYNKTSDIILTGSNNKNKWQSGQIDLFNIELNYLGDIYAIEIWHDSQYSSWKVDWIEIIDDAANIYRFPLNRLFDKYSNEKKTHFIIQRDIGPVNHLPSKPFKQIKPYKKIGFATYTIQVKTGKQPNKVTDSSIFIQVKGENGNFADNLSSANSAFKNSVFEPDQLDTFYFIWPYLAKINSLQLLIQSEGTQPLWFCEYIIVQDDQTENQYKFIINQLFDGSNPDNRNLIRHLTVYPENMNQTDTDKEKEKPGYLIKLKTGEKGLSNMSTLPSINIILKGEKGKSEPYTLKSLDNKRILFQENQTDEFLLSSKYYVGPIKSLQLLPNGEIDKWFIETIIIRDITQGQDYIFPIYKWVNTEDGTNNLTVQPINERKADYIIYTRTITSELKGPDRTIKLLIQGNKGKHEIELNNPITMYNTFQPGHKDEYYIENIKSLGELQSIEIDITHPNIHKLGLDYIEINDLKTNDSYRFNINRMLDSKNPKMIAKAEPISRFIKNPTSTKTSHNRLSLSNIPSTMSAKKNFDQLTMDMLQGAKPSTNNNFTVSIKTGDSSLMDTDSKVQLQLYGDKGISEKIDLHKSETNSKNLFEKDNYDTFSLNIPDIGNLKSATLSIDGKIKTEWSISTFEIIEENSKKNYKANINKKLSNINNELIIHLNEYSSNFIHHMNESSKNNSEKNSYKINIKTINKEFLDQDIKLQIELIDEYEQSEIIILNEIDNNQIHTFTIDSIKDLGKLKNIKLSLIGSKLNKDYFYQPEFIEIFHPKSNKIYHIRYTEDDFLNSDKNQLIKSIQFSSDINMREITQSQGTVPSTITTSTNQSMISPYEKLPENILSENDEEDSFVLDHTNPSLNSQNLIQETNSFSEKLTYNSSRQIRPGDRVKTKNKKKIINQQTISSSYESNSYRQSIETIQEYRNKTKPMQLISNRQTPQTNILKNRHHDENQKFNHQLSKDKNMNSRENLLPNKSSLRSVKQPQTTKKNKIPHRLSLSKLSSNTQQYLNELQTKMMDVKIRSNSNIFDKNQSKKKGNKNLNVQQLSINKKLNNNRYSYENYFASITKQYDINDRSNKKNKFHRSSFSSSSKQAGTEDQKQMSRIKRKNSTNNPEKMLKLIESLTLSNTSEQSNSTKTSTTNFKQSKTSIISSNTFDILLQKTGSHNKISLESNIISMNTITNRSRIDNSNPILINKQNIETKSIRSTPKKTHKKVTTSNPLSNHSVSVLSKSVPLYSRIQNNISQRRSRSVSPSQILSNRINQVFNKKSSNISSSSSSHSNQILHTSNPLITESYFSELTSNPTRNSTHIQSLSNQLSKLSTSNQTTKQNHFKQSQLTSDPNFNEYNLKTNTHDVNAVTIHTIATKSHSDENSIQRSIDNHGNEHSLQTKSLLSPDKAKKSCKNHQRNISRISDNILNKQKFISQPSIITSDLSTMNKLNEDILSKDNSDIQDISHSSASNKSKPDNIPLDIDFKASNNTNETIQTNQDTISKQYDLYTNESLTQEIKSRPNTIELSSKDNHILTQYALKSSLNTSTTTTDNLLISTRKQNHNLPNEIFDIIKYPTISNKQSIITPTNSNLPIKLLTIDHMSTVYEESESSANSILNELTPSTSEYNYNQETIQDWLETSSNLSSNQLNLSLNYSNKINKSSHL</sequence>
<dbReference type="Pfam" id="PF01477">
    <property type="entry name" value="PLAT"/>
    <property type="match status" value="5"/>
</dbReference>
<feature type="compositionally biased region" description="Polar residues" evidence="2">
    <location>
        <begin position="1294"/>
        <end position="1314"/>
    </location>
</feature>
<dbReference type="PANTHER" id="PTHR45901">
    <property type="entry name" value="PROTEIN CBG12474"/>
    <property type="match status" value="1"/>
</dbReference>
<evidence type="ECO:0000259" key="3">
    <source>
        <dbReference type="PROSITE" id="PS50095"/>
    </source>
</evidence>
<feature type="region of interest" description="Disordered" evidence="2">
    <location>
        <begin position="1284"/>
        <end position="1319"/>
    </location>
</feature>
<reference evidence="4" key="1">
    <citation type="submission" date="2021-02" db="EMBL/GenBank/DDBJ databases">
        <authorList>
            <person name="Nowell W R."/>
        </authorList>
    </citation>
    <scope>NUCLEOTIDE SEQUENCE</scope>
</reference>
<feature type="domain" description="PLAT" evidence="3">
    <location>
        <begin position="877"/>
        <end position="995"/>
    </location>
</feature>
<gene>
    <name evidence="4" type="ORF">SEV965_LOCUS16376</name>
</gene>
<evidence type="ECO:0000313" key="4">
    <source>
        <dbReference type="EMBL" id="CAF1110955.1"/>
    </source>
</evidence>
<comment type="caution">
    <text evidence="1">Lacks conserved residue(s) required for the propagation of feature annotation.</text>
</comment>
<feature type="domain" description="PLAT" evidence="3">
    <location>
        <begin position="587"/>
        <end position="706"/>
    </location>
</feature>
<protein>
    <recommendedName>
        <fullName evidence="3">PLAT domain-containing protein</fullName>
    </recommendedName>
</protein>
<dbReference type="PROSITE" id="PS50095">
    <property type="entry name" value="PLAT"/>
    <property type="match status" value="5"/>
</dbReference>
<dbReference type="SUPFAM" id="SSF49723">
    <property type="entry name" value="Lipase/lipooxygenase domain (PLAT/LH2 domain)"/>
    <property type="match status" value="6"/>
</dbReference>
<evidence type="ECO:0000313" key="5">
    <source>
        <dbReference type="Proteomes" id="UP000663889"/>
    </source>
</evidence>
<dbReference type="InterPro" id="IPR052970">
    <property type="entry name" value="Inner_ear_hair_cell_LOXHD"/>
</dbReference>
<feature type="region of interest" description="Disordered" evidence="2">
    <location>
        <begin position="1694"/>
        <end position="1714"/>
    </location>
</feature>
<dbReference type="InterPro" id="IPR036392">
    <property type="entry name" value="PLAT/LH2_dom_sf"/>
</dbReference>
<feature type="domain" description="PLAT" evidence="3">
    <location>
        <begin position="449"/>
        <end position="568"/>
    </location>
</feature>
<organism evidence="4 5">
    <name type="scientific">Rotaria sordida</name>
    <dbReference type="NCBI Taxonomy" id="392033"/>
    <lineage>
        <taxon>Eukaryota</taxon>
        <taxon>Metazoa</taxon>
        <taxon>Spiralia</taxon>
        <taxon>Gnathifera</taxon>
        <taxon>Rotifera</taxon>
        <taxon>Eurotatoria</taxon>
        <taxon>Bdelloidea</taxon>
        <taxon>Philodinida</taxon>
        <taxon>Philodinidae</taxon>
        <taxon>Rotaria</taxon>
    </lineage>
</organism>
<dbReference type="Gene3D" id="2.60.60.20">
    <property type="entry name" value="PLAT/LH2 domain"/>
    <property type="match status" value="6"/>
</dbReference>
<dbReference type="PANTHER" id="PTHR45901:SF3">
    <property type="entry name" value="LIPOXYGENASE HOMOLOGY DOMAIN-CONTAINING PROTEIN 1"/>
    <property type="match status" value="1"/>
</dbReference>
<name>A0A814PV11_9BILA</name>
<evidence type="ECO:0000256" key="2">
    <source>
        <dbReference type="SAM" id="MobiDB-lite"/>
    </source>
</evidence>
<evidence type="ECO:0000256" key="1">
    <source>
        <dbReference type="PROSITE-ProRule" id="PRU00152"/>
    </source>
</evidence>
<dbReference type="EMBL" id="CAJNOU010000894">
    <property type="protein sequence ID" value="CAF1110955.1"/>
    <property type="molecule type" value="Genomic_DNA"/>
</dbReference>